<dbReference type="Gene3D" id="3.40.50.300">
    <property type="entry name" value="P-loop containing nucleotide triphosphate hydrolases"/>
    <property type="match status" value="1"/>
</dbReference>
<dbReference type="InterPro" id="IPR003439">
    <property type="entry name" value="ABC_transporter-like_ATP-bd"/>
</dbReference>
<keyword evidence="7" id="KW-0067">ATP-binding</keyword>
<dbReference type="InterPro" id="IPR036640">
    <property type="entry name" value="ABC1_TM_sf"/>
</dbReference>
<evidence type="ECO:0000313" key="7">
    <source>
        <dbReference type="EMBL" id="QNN65716.1"/>
    </source>
</evidence>
<proteinExistence type="predicted"/>
<dbReference type="Pfam" id="PF00005">
    <property type="entry name" value="ABC_tran"/>
    <property type="match status" value="1"/>
</dbReference>
<accession>A0A7G9SCZ1</accession>
<dbReference type="EMBL" id="CP060717">
    <property type="protein sequence ID" value="QNN65716.1"/>
    <property type="molecule type" value="Genomic_DNA"/>
</dbReference>
<dbReference type="GO" id="GO:0140359">
    <property type="term" value="F:ABC-type transporter activity"/>
    <property type="evidence" value="ECO:0007669"/>
    <property type="project" value="InterPro"/>
</dbReference>
<keyword evidence="8" id="KW-1185">Reference proteome</keyword>
<dbReference type="InterPro" id="IPR027417">
    <property type="entry name" value="P-loop_NTPase"/>
</dbReference>
<dbReference type="GO" id="GO:0034040">
    <property type="term" value="F:ATPase-coupled lipid transmembrane transporter activity"/>
    <property type="evidence" value="ECO:0007669"/>
    <property type="project" value="TreeGrafter"/>
</dbReference>
<comment type="subcellular location">
    <subcellularLocation>
        <location evidence="1">Cell membrane</location>
        <topology evidence="1">Multi-pass membrane protein</topology>
    </subcellularLocation>
</comment>
<evidence type="ECO:0000259" key="6">
    <source>
        <dbReference type="PROSITE" id="PS50929"/>
    </source>
</evidence>
<dbReference type="InterPro" id="IPR039421">
    <property type="entry name" value="Type_1_exporter"/>
</dbReference>
<evidence type="ECO:0000256" key="3">
    <source>
        <dbReference type="ARBA" id="ARBA00022989"/>
    </source>
</evidence>
<evidence type="ECO:0000256" key="2">
    <source>
        <dbReference type="ARBA" id="ARBA00022692"/>
    </source>
</evidence>
<dbReference type="RefSeq" id="WP_187542701.1">
    <property type="nucleotide sequence ID" value="NZ_CP060717.1"/>
</dbReference>
<feature type="transmembrane region" description="Helical" evidence="5">
    <location>
        <begin position="161"/>
        <end position="179"/>
    </location>
</feature>
<dbReference type="SUPFAM" id="SSF90123">
    <property type="entry name" value="ABC transporter transmembrane region"/>
    <property type="match status" value="1"/>
</dbReference>
<dbReference type="AlphaFoldDB" id="A0A7G9SCZ1"/>
<feature type="domain" description="ABC transmembrane type-1" evidence="6">
    <location>
        <begin position="3"/>
        <end position="267"/>
    </location>
</feature>
<evidence type="ECO:0000256" key="4">
    <source>
        <dbReference type="ARBA" id="ARBA00023136"/>
    </source>
</evidence>
<sequence>MLALTLILSLLGAAAELVTIGAVLPVLAIAAAPESIGRLPYVGEMLGDVSRALNVSPIAAAALALAVAAACATAIRLLLSWVTQQFAFGLQNELVMRIFGRVLRQPYGWYLKQNSSALIAAFSQVHMVTVGIILPMLTAITSAVMAIVVIAFLIAVDPASALVAAGFIGLIYIGISLVIRGTVNRVSVGIGEIWDGRIRTMQETLGGMRDILLDQSQPIFEERMRRLEDQQQRLMVTANVLQAAPRLVVEGGVIIMVALFAVWYGTREGGVIAAIPVLGALALGAQRLLPMIQAVYQGWSGTSLHNESLHRVVSLLDTPIDPTVRLQPGAVVEPFERSIALEGVTFGYGRGQNALSDIDLVIRKGERIGLIGKTGSGKSTTVDLIMGLLQPERGRLAIDGETIGWENLARWQAQIAHVPQAIFLTDNSIASNIAFGLADEDVDQDRVRDAARKAGLGDFVNTLPDGLETLVGSGAFAFPADSGNASASPARFTSAPACWCSTRQPAPLMTRPRRQ</sequence>
<gene>
    <name evidence="7" type="ORF">H9L12_03925</name>
</gene>
<keyword evidence="3 5" id="KW-1133">Transmembrane helix</keyword>
<name>A0A7G9SCZ1_9SPHN</name>
<dbReference type="GO" id="GO:0005524">
    <property type="term" value="F:ATP binding"/>
    <property type="evidence" value="ECO:0007669"/>
    <property type="project" value="UniProtKB-KW"/>
</dbReference>
<evidence type="ECO:0000313" key="8">
    <source>
        <dbReference type="Proteomes" id="UP000515955"/>
    </source>
</evidence>
<dbReference type="GO" id="GO:0005886">
    <property type="term" value="C:plasma membrane"/>
    <property type="evidence" value="ECO:0007669"/>
    <property type="project" value="UniProtKB-SubCell"/>
</dbReference>
<dbReference type="PANTHER" id="PTHR24221:SF654">
    <property type="entry name" value="ATP-BINDING CASSETTE SUB-FAMILY B MEMBER 6"/>
    <property type="match status" value="1"/>
</dbReference>
<evidence type="ECO:0000256" key="5">
    <source>
        <dbReference type="SAM" id="Phobius"/>
    </source>
</evidence>
<dbReference type="Proteomes" id="UP000515955">
    <property type="component" value="Chromosome"/>
</dbReference>
<dbReference type="Pfam" id="PF00664">
    <property type="entry name" value="ABC_membrane"/>
    <property type="match status" value="1"/>
</dbReference>
<dbReference type="Gene3D" id="1.20.1560.10">
    <property type="entry name" value="ABC transporter type 1, transmembrane domain"/>
    <property type="match status" value="1"/>
</dbReference>
<evidence type="ECO:0000256" key="1">
    <source>
        <dbReference type="ARBA" id="ARBA00004651"/>
    </source>
</evidence>
<dbReference type="KEGG" id="srhi:H9L12_03925"/>
<feature type="transmembrane region" description="Helical" evidence="5">
    <location>
        <begin position="54"/>
        <end position="79"/>
    </location>
</feature>
<dbReference type="SUPFAM" id="SSF52540">
    <property type="entry name" value="P-loop containing nucleoside triphosphate hydrolases"/>
    <property type="match status" value="1"/>
</dbReference>
<dbReference type="PROSITE" id="PS50929">
    <property type="entry name" value="ABC_TM1F"/>
    <property type="match status" value="1"/>
</dbReference>
<keyword evidence="2 5" id="KW-0812">Transmembrane</keyword>
<protein>
    <submittedName>
        <fullName evidence="7">ABC transporter ATP-binding protein</fullName>
    </submittedName>
</protein>
<dbReference type="InterPro" id="IPR011527">
    <property type="entry name" value="ABC1_TM_dom"/>
</dbReference>
<keyword evidence="7" id="KW-0547">Nucleotide-binding</keyword>
<dbReference type="PANTHER" id="PTHR24221">
    <property type="entry name" value="ATP-BINDING CASSETTE SUB-FAMILY B"/>
    <property type="match status" value="1"/>
</dbReference>
<feature type="transmembrane region" description="Helical" evidence="5">
    <location>
        <begin position="132"/>
        <end position="155"/>
    </location>
</feature>
<organism evidence="7 8">
    <name type="scientific">Sphingomonas rhizophila</name>
    <dbReference type="NCBI Taxonomy" id="2071607"/>
    <lineage>
        <taxon>Bacteria</taxon>
        <taxon>Pseudomonadati</taxon>
        <taxon>Pseudomonadota</taxon>
        <taxon>Alphaproteobacteria</taxon>
        <taxon>Sphingomonadales</taxon>
        <taxon>Sphingomonadaceae</taxon>
        <taxon>Sphingomonas</taxon>
    </lineage>
</organism>
<dbReference type="GO" id="GO:0016887">
    <property type="term" value="F:ATP hydrolysis activity"/>
    <property type="evidence" value="ECO:0007669"/>
    <property type="project" value="InterPro"/>
</dbReference>
<reference evidence="7 8" key="1">
    <citation type="submission" date="2020-08" db="EMBL/GenBank/DDBJ databases">
        <title>Genome sequence of Sphingomonas rhizophila KACC 19189T.</title>
        <authorList>
            <person name="Hyun D.-W."/>
            <person name="Bae J.-W."/>
        </authorList>
    </citation>
    <scope>NUCLEOTIDE SEQUENCE [LARGE SCALE GENOMIC DNA]</scope>
    <source>
        <strain evidence="7 8">KACC 19189</strain>
    </source>
</reference>
<feature type="transmembrane region" description="Helical" evidence="5">
    <location>
        <begin position="243"/>
        <end position="264"/>
    </location>
</feature>
<keyword evidence="4 5" id="KW-0472">Membrane</keyword>